<comment type="subcellular location">
    <subcellularLocation>
        <location evidence="1">Membrane</location>
        <topology evidence="1">Multi-pass membrane protein</topology>
    </subcellularLocation>
</comment>
<keyword evidence="3 5" id="KW-1133">Transmembrane helix</keyword>
<evidence type="ECO:0008006" key="9">
    <source>
        <dbReference type="Google" id="ProtNLM"/>
    </source>
</evidence>
<dbReference type="Pfam" id="PF13564">
    <property type="entry name" value="DoxX_2"/>
    <property type="match status" value="1"/>
</dbReference>
<keyword evidence="4 5" id="KW-0472">Membrane</keyword>
<keyword evidence="8" id="KW-1185">Reference proteome</keyword>
<keyword evidence="2 5" id="KW-0812">Transmembrane</keyword>
<sequence length="105" mass="11185">MHMIFVRLLAAAFASAGLFNAIATSTTQSNFVRWGYPAWWCRVTGGLEISAAILVAIPATRAAGLILCAVILAAAALTILRHREFSHLAPIGCFAALLLMAIRMS</sequence>
<protein>
    <recommendedName>
        <fullName evidence="9">DoxX family protein</fullName>
    </recommendedName>
</protein>
<feature type="transmembrane region" description="Helical" evidence="5">
    <location>
        <begin position="62"/>
        <end position="79"/>
    </location>
</feature>
<evidence type="ECO:0000256" key="4">
    <source>
        <dbReference type="ARBA" id="ARBA00023136"/>
    </source>
</evidence>
<dbReference type="InterPro" id="IPR032808">
    <property type="entry name" value="DoxX"/>
</dbReference>
<feature type="transmembrane region" description="Helical" evidence="5">
    <location>
        <begin position="85"/>
        <end position="102"/>
    </location>
</feature>
<evidence type="ECO:0000256" key="5">
    <source>
        <dbReference type="SAM" id="Phobius"/>
    </source>
</evidence>
<accession>A0A6P1BME2</accession>
<proteinExistence type="predicted"/>
<evidence type="ECO:0000313" key="7">
    <source>
        <dbReference type="EMBL" id="NEU99666.1"/>
    </source>
</evidence>
<reference evidence="7 8" key="1">
    <citation type="journal article" date="2020" name="Arch. Microbiol.">
        <title>Bradyrhizobium uaiense sp. nov., a new highly efficient cowpea symbiont.</title>
        <authorList>
            <person name="Cabral Michel D."/>
            <person name="Azarias Guimaraes A."/>
            <person name="Martins da Costa E."/>
            <person name="Soares de Carvalho T."/>
            <person name="Balsanelli E."/>
            <person name="Willems A."/>
            <person name="Maltempi de Souza E."/>
            <person name="de Souza Moreira F.M."/>
        </authorList>
    </citation>
    <scope>NUCLEOTIDE SEQUENCE [LARGE SCALE GENOMIC DNA]</scope>
    <source>
        <strain evidence="7 8">UFLA 03-164</strain>
    </source>
</reference>
<dbReference type="Proteomes" id="UP000468531">
    <property type="component" value="Unassembled WGS sequence"/>
</dbReference>
<dbReference type="AlphaFoldDB" id="A0A6P1BME2"/>
<keyword evidence="6" id="KW-0732">Signal</keyword>
<comment type="caution">
    <text evidence="7">The sequence shown here is derived from an EMBL/GenBank/DDBJ whole genome shotgun (WGS) entry which is preliminary data.</text>
</comment>
<gene>
    <name evidence="7" type="ORF">FNJ47_28535</name>
</gene>
<dbReference type="EMBL" id="VKHP01000140">
    <property type="protein sequence ID" value="NEU99666.1"/>
    <property type="molecule type" value="Genomic_DNA"/>
</dbReference>
<feature type="chain" id="PRO_5026762409" description="DoxX family protein" evidence="6">
    <location>
        <begin position="24"/>
        <end position="105"/>
    </location>
</feature>
<name>A0A6P1BME2_9BRAD</name>
<dbReference type="GO" id="GO:0016020">
    <property type="term" value="C:membrane"/>
    <property type="evidence" value="ECO:0007669"/>
    <property type="project" value="UniProtKB-SubCell"/>
</dbReference>
<evidence type="ECO:0000256" key="2">
    <source>
        <dbReference type="ARBA" id="ARBA00022692"/>
    </source>
</evidence>
<evidence type="ECO:0000313" key="8">
    <source>
        <dbReference type="Proteomes" id="UP000468531"/>
    </source>
</evidence>
<feature type="signal peptide" evidence="6">
    <location>
        <begin position="1"/>
        <end position="23"/>
    </location>
</feature>
<evidence type="ECO:0000256" key="1">
    <source>
        <dbReference type="ARBA" id="ARBA00004141"/>
    </source>
</evidence>
<evidence type="ECO:0000256" key="3">
    <source>
        <dbReference type="ARBA" id="ARBA00022989"/>
    </source>
</evidence>
<evidence type="ECO:0000256" key="6">
    <source>
        <dbReference type="SAM" id="SignalP"/>
    </source>
</evidence>
<organism evidence="7 8">
    <name type="scientific">Bradyrhizobium uaiense</name>
    <dbReference type="NCBI Taxonomy" id="2594946"/>
    <lineage>
        <taxon>Bacteria</taxon>
        <taxon>Pseudomonadati</taxon>
        <taxon>Pseudomonadota</taxon>
        <taxon>Alphaproteobacteria</taxon>
        <taxon>Hyphomicrobiales</taxon>
        <taxon>Nitrobacteraceae</taxon>
        <taxon>Bradyrhizobium</taxon>
    </lineage>
</organism>